<protein>
    <submittedName>
        <fullName evidence="2">Alpha/beta hydrolase</fullName>
    </submittedName>
</protein>
<dbReference type="Proteomes" id="UP001271890">
    <property type="component" value="Unassembled WGS sequence"/>
</dbReference>
<accession>A0ABU4SAB9</accession>
<dbReference type="GO" id="GO:0016787">
    <property type="term" value="F:hydrolase activity"/>
    <property type="evidence" value="ECO:0007669"/>
    <property type="project" value="UniProtKB-KW"/>
</dbReference>
<keyword evidence="2" id="KW-0378">Hydrolase</keyword>
<dbReference type="InterPro" id="IPR051044">
    <property type="entry name" value="MAG_DAG_Lipase"/>
</dbReference>
<dbReference type="PANTHER" id="PTHR11614">
    <property type="entry name" value="PHOSPHOLIPASE-RELATED"/>
    <property type="match status" value="1"/>
</dbReference>
<dbReference type="InterPro" id="IPR022742">
    <property type="entry name" value="Hydrolase_4"/>
</dbReference>
<dbReference type="EMBL" id="VCDN01000040">
    <property type="protein sequence ID" value="MDX7987748.1"/>
    <property type="molecule type" value="Genomic_DNA"/>
</dbReference>
<organism evidence="2 3">
    <name type="scientific">Xenorhabdus santafensis</name>
    <dbReference type="NCBI Taxonomy" id="2582833"/>
    <lineage>
        <taxon>Bacteria</taxon>
        <taxon>Pseudomonadati</taxon>
        <taxon>Pseudomonadota</taxon>
        <taxon>Gammaproteobacteria</taxon>
        <taxon>Enterobacterales</taxon>
        <taxon>Morganellaceae</taxon>
        <taxon>Xenorhabdus</taxon>
    </lineage>
</organism>
<reference evidence="3" key="1">
    <citation type="journal article" date="2024" name="Toxins">
        <title>Genome Sequence Analysis of Native Xenorhabdus Strains Isolated from Entomopathogenic Nematodes in Argentina.</title>
        <authorList>
            <person name="Palma L."/>
            <person name="Frizzo L."/>
            <person name="Kaiser S."/>
            <person name="Berry C."/>
            <person name="Caballero P."/>
            <person name="Bode H.B."/>
            <person name="Del Valle E.E."/>
        </authorList>
    </citation>
    <scope>NUCLEOTIDE SEQUENCE [LARGE SCALE GENOMIC DNA]</scope>
    <source>
        <strain evidence="3">12</strain>
    </source>
</reference>
<dbReference type="InterPro" id="IPR029058">
    <property type="entry name" value="AB_hydrolase_fold"/>
</dbReference>
<proteinExistence type="predicted"/>
<dbReference type="RefSeq" id="WP_319930170.1">
    <property type="nucleotide sequence ID" value="NZ_VCDN01000040.1"/>
</dbReference>
<dbReference type="Gene3D" id="3.40.50.1820">
    <property type="entry name" value="alpha/beta hydrolase"/>
    <property type="match status" value="1"/>
</dbReference>
<feature type="domain" description="Serine aminopeptidase S33" evidence="1">
    <location>
        <begin position="46"/>
        <end position="277"/>
    </location>
</feature>
<evidence type="ECO:0000313" key="2">
    <source>
        <dbReference type="EMBL" id="MDX7987748.1"/>
    </source>
</evidence>
<name>A0ABU4SAB9_9GAMM</name>
<evidence type="ECO:0000259" key="1">
    <source>
        <dbReference type="Pfam" id="PF12146"/>
    </source>
</evidence>
<evidence type="ECO:0000313" key="3">
    <source>
        <dbReference type="Proteomes" id="UP001271890"/>
    </source>
</evidence>
<gene>
    <name evidence="2" type="ORF">FE392_10465</name>
</gene>
<keyword evidence="3" id="KW-1185">Reference proteome</keyword>
<dbReference type="Pfam" id="PF12146">
    <property type="entry name" value="Hydrolase_4"/>
    <property type="match status" value="1"/>
</dbReference>
<comment type="caution">
    <text evidence="2">The sequence shown here is derived from an EMBL/GenBank/DDBJ whole genome shotgun (WGS) entry which is preliminary data.</text>
</comment>
<sequence length="296" mass="33023">MINFDQFNEKAALLAEKFAIPVKVKTAYTEGLHYRLYEPENAANDLFIVYHGGGVNMDAGYDILARQLTTENNLAVCLVDIRGHGNSVGSRGTVSQPAIIWRDVDQVITELKAHFPAVRLHLMGHSSGAGMLINYFTRHKPAHKVDSLVLLAPELGPFATGIHRSNLLVRFADVRQWPFIINSISGGLLFGHYPAVQLNFPDNIRALHPNFLQYYGVNMANALTPRQPAKQIEALPLPTLMLAAEEDELFDPVAMSQFASEYGNKLLNFKILQQSAHLDCLFQTQEALSQHLETLY</sequence>
<dbReference type="SUPFAM" id="SSF53474">
    <property type="entry name" value="alpha/beta-Hydrolases"/>
    <property type="match status" value="1"/>
</dbReference>